<feature type="transmembrane region" description="Helical" evidence="1">
    <location>
        <begin position="85"/>
        <end position="102"/>
    </location>
</feature>
<dbReference type="Proteomes" id="UP000606922">
    <property type="component" value="Unassembled WGS sequence"/>
</dbReference>
<feature type="transmembrane region" description="Helical" evidence="1">
    <location>
        <begin position="55"/>
        <end position="78"/>
    </location>
</feature>
<sequence>MTDSGATPSVPRPLISRFALAVVGASFVGGAAVRWTIALVAIAQARHEVSGLQTILLGATLGLVIGYMVAVIVVGVALHNRERGGRFTVIFASVLLAVHLYSGMSRGVGILAIPSVESSLDFSWLYLVPPLFTVPAAVLRLIRWRWTIGVAAAGVALAAVLGAVAG</sequence>
<dbReference type="AlphaFoldDB" id="A0A916SHM0"/>
<reference evidence="2" key="2">
    <citation type="submission" date="2020-09" db="EMBL/GenBank/DDBJ databases">
        <authorList>
            <person name="Sun Q."/>
            <person name="Zhou Y."/>
        </authorList>
    </citation>
    <scope>NUCLEOTIDE SEQUENCE</scope>
    <source>
        <strain evidence="2">CGMCC 1.12813</strain>
    </source>
</reference>
<proteinExistence type="predicted"/>
<dbReference type="RefSeq" id="WP_188509910.1">
    <property type="nucleotide sequence ID" value="NZ_BMGB01000001.1"/>
</dbReference>
<feature type="transmembrane region" description="Helical" evidence="1">
    <location>
        <begin position="146"/>
        <end position="165"/>
    </location>
</feature>
<accession>A0A916SHM0</accession>
<feature type="transmembrane region" description="Helical" evidence="1">
    <location>
        <begin position="122"/>
        <end position="139"/>
    </location>
</feature>
<evidence type="ECO:0000256" key="1">
    <source>
        <dbReference type="SAM" id="Phobius"/>
    </source>
</evidence>
<keyword evidence="1" id="KW-0472">Membrane</keyword>
<gene>
    <name evidence="2" type="ORF">GCM10010979_13780</name>
</gene>
<keyword evidence="3" id="KW-1185">Reference proteome</keyword>
<protein>
    <submittedName>
        <fullName evidence="2">Uncharacterized protein</fullName>
    </submittedName>
</protein>
<organism evidence="2 3">
    <name type="scientific">Conyzicola nivalis</name>
    <dbReference type="NCBI Taxonomy" id="1477021"/>
    <lineage>
        <taxon>Bacteria</taxon>
        <taxon>Bacillati</taxon>
        <taxon>Actinomycetota</taxon>
        <taxon>Actinomycetes</taxon>
        <taxon>Micrococcales</taxon>
        <taxon>Microbacteriaceae</taxon>
        <taxon>Conyzicola</taxon>
    </lineage>
</organism>
<name>A0A916SHM0_9MICO</name>
<evidence type="ECO:0000313" key="3">
    <source>
        <dbReference type="Proteomes" id="UP000606922"/>
    </source>
</evidence>
<dbReference type="EMBL" id="BMGB01000001">
    <property type="protein sequence ID" value="GGB00542.1"/>
    <property type="molecule type" value="Genomic_DNA"/>
</dbReference>
<reference evidence="2" key="1">
    <citation type="journal article" date="2014" name="Int. J. Syst. Evol. Microbiol.">
        <title>Complete genome sequence of Corynebacterium casei LMG S-19264T (=DSM 44701T), isolated from a smear-ripened cheese.</title>
        <authorList>
            <consortium name="US DOE Joint Genome Institute (JGI-PGF)"/>
            <person name="Walter F."/>
            <person name="Albersmeier A."/>
            <person name="Kalinowski J."/>
            <person name="Ruckert C."/>
        </authorList>
    </citation>
    <scope>NUCLEOTIDE SEQUENCE</scope>
    <source>
        <strain evidence="2">CGMCC 1.12813</strain>
    </source>
</reference>
<keyword evidence="1" id="KW-0812">Transmembrane</keyword>
<feature type="transmembrane region" description="Helical" evidence="1">
    <location>
        <begin position="18"/>
        <end position="43"/>
    </location>
</feature>
<comment type="caution">
    <text evidence="2">The sequence shown here is derived from an EMBL/GenBank/DDBJ whole genome shotgun (WGS) entry which is preliminary data.</text>
</comment>
<keyword evidence="1" id="KW-1133">Transmembrane helix</keyword>
<evidence type="ECO:0000313" key="2">
    <source>
        <dbReference type="EMBL" id="GGB00542.1"/>
    </source>
</evidence>